<dbReference type="PROSITE" id="PS00606">
    <property type="entry name" value="KS3_1"/>
    <property type="match status" value="1"/>
</dbReference>
<dbReference type="InterPro" id="IPR020841">
    <property type="entry name" value="PKS_Beta-ketoAc_synthase_dom"/>
</dbReference>
<keyword evidence="1" id="KW-0596">Phosphopantetheine</keyword>
<dbReference type="InterPro" id="IPR036291">
    <property type="entry name" value="NAD(P)-bd_dom_sf"/>
</dbReference>
<organism evidence="12 13">
    <name type="scientific">Aspergillus coremiiformis</name>
    <dbReference type="NCBI Taxonomy" id="138285"/>
    <lineage>
        <taxon>Eukaryota</taxon>
        <taxon>Fungi</taxon>
        <taxon>Dikarya</taxon>
        <taxon>Ascomycota</taxon>
        <taxon>Pezizomycotina</taxon>
        <taxon>Eurotiomycetes</taxon>
        <taxon>Eurotiomycetidae</taxon>
        <taxon>Eurotiales</taxon>
        <taxon>Aspergillaceae</taxon>
        <taxon>Aspergillus</taxon>
        <taxon>Aspergillus subgen. Circumdati</taxon>
    </lineage>
</organism>
<evidence type="ECO:0000313" key="13">
    <source>
        <dbReference type="Proteomes" id="UP000327118"/>
    </source>
</evidence>
<dbReference type="SUPFAM" id="SSF47336">
    <property type="entry name" value="ACP-like"/>
    <property type="match status" value="1"/>
</dbReference>
<dbReference type="InterPro" id="IPR013968">
    <property type="entry name" value="PKS_KR"/>
</dbReference>
<feature type="compositionally biased region" description="Polar residues" evidence="8">
    <location>
        <begin position="2517"/>
        <end position="2551"/>
    </location>
</feature>
<dbReference type="Gene3D" id="3.40.50.720">
    <property type="entry name" value="NAD(P)-binding Rossmann-like Domain"/>
    <property type="match status" value="1"/>
</dbReference>
<dbReference type="GO" id="GO:0008168">
    <property type="term" value="F:methyltransferase activity"/>
    <property type="evidence" value="ECO:0007669"/>
    <property type="project" value="UniProtKB-KW"/>
</dbReference>
<dbReference type="InterPro" id="IPR057326">
    <property type="entry name" value="KR_dom"/>
</dbReference>
<evidence type="ECO:0000256" key="4">
    <source>
        <dbReference type="ARBA" id="ARBA00022679"/>
    </source>
</evidence>
<feature type="active site" description="Proton donor; for dehydratase activity" evidence="7">
    <location>
        <position position="1155"/>
    </location>
</feature>
<evidence type="ECO:0000256" key="2">
    <source>
        <dbReference type="ARBA" id="ARBA00022553"/>
    </source>
</evidence>
<dbReference type="InterPro" id="IPR016036">
    <property type="entry name" value="Malonyl_transacylase_ACP-bd"/>
</dbReference>
<dbReference type="Gene3D" id="3.40.47.10">
    <property type="match status" value="1"/>
</dbReference>
<dbReference type="Pfam" id="PF08242">
    <property type="entry name" value="Methyltransf_12"/>
    <property type="match status" value="1"/>
</dbReference>
<dbReference type="Gene3D" id="3.40.366.10">
    <property type="entry name" value="Malonyl-Coenzyme A Acyl Carrier Protein, domain 2"/>
    <property type="match status" value="1"/>
</dbReference>
<dbReference type="InterPro" id="IPR056501">
    <property type="entry name" value="NAD-bd_HRPKS_sdrA"/>
</dbReference>
<dbReference type="InterPro" id="IPR009081">
    <property type="entry name" value="PP-bd_ACP"/>
</dbReference>
<dbReference type="EMBL" id="ML739044">
    <property type="protein sequence ID" value="KAE8356016.1"/>
    <property type="molecule type" value="Genomic_DNA"/>
</dbReference>
<evidence type="ECO:0000313" key="12">
    <source>
        <dbReference type="EMBL" id="KAE8356016.1"/>
    </source>
</evidence>
<dbReference type="Pfam" id="PF00698">
    <property type="entry name" value="Acyl_transf_1"/>
    <property type="match status" value="1"/>
</dbReference>
<dbReference type="InterPro" id="IPR050091">
    <property type="entry name" value="PKS_NRPS_Biosynth_Enz"/>
</dbReference>
<dbReference type="InterPro" id="IPR042104">
    <property type="entry name" value="PKS_dehydratase_sf"/>
</dbReference>
<name>A0A5N6ZGG9_9EURO</name>
<dbReference type="SUPFAM" id="SSF53901">
    <property type="entry name" value="Thiolase-like"/>
    <property type="match status" value="1"/>
</dbReference>
<dbReference type="InterPro" id="IPR018201">
    <property type="entry name" value="Ketoacyl_synth_AS"/>
</dbReference>
<dbReference type="PROSITE" id="PS52004">
    <property type="entry name" value="KS3_2"/>
    <property type="match status" value="1"/>
</dbReference>
<dbReference type="CDD" id="cd00833">
    <property type="entry name" value="PKS"/>
    <property type="match status" value="1"/>
</dbReference>
<feature type="active site" description="Proton acceptor; for dehydratase activity" evidence="7">
    <location>
        <position position="978"/>
    </location>
</feature>
<dbReference type="InterPro" id="IPR014043">
    <property type="entry name" value="Acyl_transferase_dom"/>
</dbReference>
<evidence type="ECO:0000259" key="10">
    <source>
        <dbReference type="PROSITE" id="PS52004"/>
    </source>
</evidence>
<dbReference type="InterPro" id="IPR036736">
    <property type="entry name" value="ACP-like_sf"/>
</dbReference>
<evidence type="ECO:0000256" key="1">
    <source>
        <dbReference type="ARBA" id="ARBA00022450"/>
    </source>
</evidence>
<dbReference type="Gene3D" id="3.40.50.150">
    <property type="entry name" value="Vaccinia Virus protein VP39"/>
    <property type="match status" value="1"/>
</dbReference>
<feature type="domain" description="PKS/mFAS DH" evidence="11">
    <location>
        <begin position="945"/>
        <end position="1249"/>
    </location>
</feature>
<dbReference type="Pfam" id="PF23297">
    <property type="entry name" value="ACP_SdgA_C"/>
    <property type="match status" value="1"/>
</dbReference>
<dbReference type="Pfam" id="PF23114">
    <property type="entry name" value="NAD-bd_HRPKS_sdrA"/>
    <property type="match status" value="1"/>
</dbReference>
<dbReference type="InterPro" id="IPR049552">
    <property type="entry name" value="PKS_DH_N"/>
</dbReference>
<dbReference type="GO" id="GO:0031177">
    <property type="term" value="F:phosphopantetheine binding"/>
    <property type="evidence" value="ECO:0007669"/>
    <property type="project" value="InterPro"/>
</dbReference>
<dbReference type="GO" id="GO:0004312">
    <property type="term" value="F:fatty acid synthase activity"/>
    <property type="evidence" value="ECO:0007669"/>
    <property type="project" value="TreeGrafter"/>
</dbReference>
<dbReference type="GO" id="GO:0044550">
    <property type="term" value="P:secondary metabolite biosynthetic process"/>
    <property type="evidence" value="ECO:0007669"/>
    <property type="project" value="TreeGrafter"/>
</dbReference>
<dbReference type="PANTHER" id="PTHR43775">
    <property type="entry name" value="FATTY ACID SYNTHASE"/>
    <property type="match status" value="1"/>
</dbReference>
<keyword evidence="5" id="KW-0560">Oxidoreductase</keyword>
<dbReference type="InterPro" id="IPR049551">
    <property type="entry name" value="PKS_DH_C"/>
</dbReference>
<dbReference type="GO" id="GO:0016491">
    <property type="term" value="F:oxidoreductase activity"/>
    <property type="evidence" value="ECO:0007669"/>
    <property type="project" value="UniProtKB-KW"/>
</dbReference>
<dbReference type="CDD" id="cd02440">
    <property type="entry name" value="AdoMet_MTases"/>
    <property type="match status" value="1"/>
</dbReference>
<dbReference type="GO" id="GO:0004315">
    <property type="term" value="F:3-oxoacyl-[acyl-carrier-protein] synthase activity"/>
    <property type="evidence" value="ECO:0007669"/>
    <property type="project" value="InterPro"/>
</dbReference>
<reference evidence="13" key="1">
    <citation type="submission" date="2019-04" db="EMBL/GenBank/DDBJ databases">
        <title>Friends and foes A comparative genomics studyof 23 Aspergillus species from section Flavi.</title>
        <authorList>
            <consortium name="DOE Joint Genome Institute"/>
            <person name="Kjaerbolling I."/>
            <person name="Vesth T."/>
            <person name="Frisvad J.C."/>
            <person name="Nybo J.L."/>
            <person name="Theobald S."/>
            <person name="Kildgaard S."/>
            <person name="Isbrandt T."/>
            <person name="Kuo A."/>
            <person name="Sato A."/>
            <person name="Lyhne E.K."/>
            <person name="Kogle M.E."/>
            <person name="Wiebenga A."/>
            <person name="Kun R.S."/>
            <person name="Lubbers R.J."/>
            <person name="Makela M.R."/>
            <person name="Barry K."/>
            <person name="Chovatia M."/>
            <person name="Clum A."/>
            <person name="Daum C."/>
            <person name="Haridas S."/>
            <person name="He G."/>
            <person name="LaButti K."/>
            <person name="Lipzen A."/>
            <person name="Mondo S."/>
            <person name="Riley R."/>
            <person name="Salamov A."/>
            <person name="Simmons B.A."/>
            <person name="Magnuson J.K."/>
            <person name="Henrissat B."/>
            <person name="Mortensen U.H."/>
            <person name="Larsen T.O."/>
            <person name="Devries R.P."/>
            <person name="Grigoriev I.V."/>
            <person name="Machida M."/>
            <person name="Baker S.E."/>
            <person name="Andersen M.R."/>
        </authorList>
    </citation>
    <scope>NUCLEOTIDE SEQUENCE [LARGE SCALE GENOMIC DNA]</scope>
    <source>
        <strain evidence="13">CBS 553.77</strain>
    </source>
</reference>
<dbReference type="SMART" id="SM00827">
    <property type="entry name" value="PKS_AT"/>
    <property type="match status" value="1"/>
</dbReference>
<feature type="region of interest" description="C-terminal hotdog fold" evidence="7">
    <location>
        <begin position="1096"/>
        <end position="1249"/>
    </location>
</feature>
<keyword evidence="2" id="KW-0597">Phosphoprotein</keyword>
<evidence type="ECO:0000256" key="3">
    <source>
        <dbReference type="ARBA" id="ARBA00022603"/>
    </source>
</evidence>
<dbReference type="Pfam" id="PF16197">
    <property type="entry name" value="KAsynt_C_assoc"/>
    <property type="match status" value="1"/>
</dbReference>
<dbReference type="PROSITE" id="PS52019">
    <property type="entry name" value="PKS_MFAS_DH"/>
    <property type="match status" value="1"/>
</dbReference>
<keyword evidence="6" id="KW-0511">Multifunctional enzyme</keyword>
<dbReference type="InterPro" id="IPR020807">
    <property type="entry name" value="PKS_DH"/>
</dbReference>
<dbReference type="Pfam" id="PF21089">
    <property type="entry name" value="PKS_DH_N"/>
    <property type="match status" value="1"/>
</dbReference>
<dbReference type="SUPFAM" id="SSF55048">
    <property type="entry name" value="Probable ACP-binding domain of malonyl-CoA ACP transacylase"/>
    <property type="match status" value="1"/>
</dbReference>
<dbReference type="SMART" id="SM00823">
    <property type="entry name" value="PKS_PP"/>
    <property type="match status" value="1"/>
</dbReference>
<dbReference type="Gene3D" id="1.10.1200.10">
    <property type="entry name" value="ACP-like"/>
    <property type="match status" value="1"/>
</dbReference>
<keyword evidence="4" id="KW-0808">Transferase</keyword>
<dbReference type="SUPFAM" id="SSF52151">
    <property type="entry name" value="FabD/lysophospholipase-like"/>
    <property type="match status" value="1"/>
</dbReference>
<evidence type="ECO:0000259" key="9">
    <source>
        <dbReference type="PROSITE" id="PS50075"/>
    </source>
</evidence>
<dbReference type="Proteomes" id="UP000327118">
    <property type="component" value="Unassembled WGS sequence"/>
</dbReference>
<dbReference type="GO" id="GO:0006633">
    <property type="term" value="P:fatty acid biosynthetic process"/>
    <property type="evidence" value="ECO:0007669"/>
    <property type="project" value="InterPro"/>
</dbReference>
<dbReference type="Pfam" id="PF02801">
    <property type="entry name" value="Ketoacyl-synt_C"/>
    <property type="match status" value="1"/>
</dbReference>
<feature type="domain" description="Ketosynthase family 3 (KS3)" evidence="10">
    <location>
        <begin position="2"/>
        <end position="442"/>
    </location>
</feature>
<dbReference type="InterPro" id="IPR013217">
    <property type="entry name" value="Methyltransf_12"/>
</dbReference>
<feature type="domain" description="Carrier" evidence="9">
    <location>
        <begin position="2408"/>
        <end position="2483"/>
    </location>
</feature>
<feature type="region of interest" description="Disordered" evidence="8">
    <location>
        <begin position="2486"/>
        <end position="2560"/>
    </location>
</feature>
<dbReference type="InterPro" id="IPR016039">
    <property type="entry name" value="Thiolase-like"/>
</dbReference>
<proteinExistence type="predicted"/>
<gene>
    <name evidence="12" type="ORF">BDV28DRAFT_12119</name>
</gene>
<dbReference type="Gene3D" id="3.10.129.110">
    <property type="entry name" value="Polyketide synthase dehydratase"/>
    <property type="match status" value="1"/>
</dbReference>
<dbReference type="OrthoDB" id="329835at2759"/>
<dbReference type="InterPro" id="IPR049900">
    <property type="entry name" value="PKS_mFAS_DH"/>
</dbReference>
<accession>A0A5N6ZGG9</accession>
<keyword evidence="13" id="KW-1185">Reference proteome</keyword>
<dbReference type="InterPro" id="IPR014030">
    <property type="entry name" value="Ketoacyl_synth_N"/>
</dbReference>
<dbReference type="SUPFAM" id="SSF51735">
    <property type="entry name" value="NAD(P)-binding Rossmann-fold domains"/>
    <property type="match status" value="1"/>
</dbReference>
<dbReference type="InterPro" id="IPR014031">
    <property type="entry name" value="Ketoacyl_synth_C"/>
</dbReference>
<dbReference type="Pfam" id="PF00109">
    <property type="entry name" value="ketoacyl-synt"/>
    <property type="match status" value="1"/>
</dbReference>
<dbReference type="PANTHER" id="PTHR43775:SF20">
    <property type="entry name" value="HYBRID PKS-NRPS SYNTHETASE APDA"/>
    <property type="match status" value="1"/>
</dbReference>
<feature type="region of interest" description="N-terminal hotdog fold" evidence="7">
    <location>
        <begin position="945"/>
        <end position="1081"/>
    </location>
</feature>
<dbReference type="GO" id="GO:0032259">
    <property type="term" value="P:methylation"/>
    <property type="evidence" value="ECO:0007669"/>
    <property type="project" value="UniProtKB-KW"/>
</dbReference>
<dbReference type="SMART" id="SM00825">
    <property type="entry name" value="PKS_KS"/>
    <property type="match status" value="1"/>
</dbReference>
<dbReference type="InterPro" id="IPR016035">
    <property type="entry name" value="Acyl_Trfase/lysoPLipase"/>
</dbReference>
<evidence type="ECO:0000256" key="6">
    <source>
        <dbReference type="ARBA" id="ARBA00023268"/>
    </source>
</evidence>
<dbReference type="InterPro" id="IPR032821">
    <property type="entry name" value="PKS_assoc"/>
</dbReference>
<protein>
    <submittedName>
        <fullName evidence="12">Uncharacterized protein</fullName>
    </submittedName>
</protein>
<dbReference type="SMART" id="SM00826">
    <property type="entry name" value="PKS_DH"/>
    <property type="match status" value="1"/>
</dbReference>
<dbReference type="InterPro" id="IPR029063">
    <property type="entry name" value="SAM-dependent_MTases_sf"/>
</dbReference>
<dbReference type="Pfam" id="PF08659">
    <property type="entry name" value="KR"/>
    <property type="match status" value="1"/>
</dbReference>
<evidence type="ECO:0000256" key="8">
    <source>
        <dbReference type="SAM" id="MobiDB-lite"/>
    </source>
</evidence>
<dbReference type="InterPro" id="IPR001227">
    <property type="entry name" value="Ac_transferase_dom_sf"/>
</dbReference>
<evidence type="ECO:0000256" key="7">
    <source>
        <dbReference type="PROSITE-ProRule" id="PRU01363"/>
    </source>
</evidence>
<dbReference type="Pfam" id="PF14765">
    <property type="entry name" value="PS-DH"/>
    <property type="match status" value="1"/>
</dbReference>
<dbReference type="SUPFAM" id="SSF53335">
    <property type="entry name" value="S-adenosyl-L-methionine-dependent methyltransferases"/>
    <property type="match status" value="1"/>
</dbReference>
<evidence type="ECO:0000256" key="5">
    <source>
        <dbReference type="ARBA" id="ARBA00023002"/>
    </source>
</evidence>
<dbReference type="SMART" id="SM00822">
    <property type="entry name" value="PKS_KR"/>
    <property type="match status" value="1"/>
</dbReference>
<dbReference type="InterPro" id="IPR020806">
    <property type="entry name" value="PKS_PP-bd"/>
</dbReference>
<evidence type="ECO:0000259" key="11">
    <source>
        <dbReference type="PROSITE" id="PS52019"/>
    </source>
</evidence>
<dbReference type="PROSITE" id="PS50075">
    <property type="entry name" value="CARRIER"/>
    <property type="match status" value="1"/>
</dbReference>
<keyword evidence="3" id="KW-0489">Methyltransferase</keyword>
<sequence length="2587" mass="280107">MVEPIAVIGSGCRFPGGSDTPSKLWSLIEKPHNLSSKPPSSRFNIDPFYHPVGTHHGTTNATQSYWLDESDRTSITKFDAGFFNIQPSEVDAMDPQQRVLMEVVYDSLCAAGQPMEKLRGSNTAIYVGMMSDDWNTMVTRDWETLPRYTATGLERGIMANRVSFFFGWHGPSMTLDTACSSSLVALDLAVQIVRSGKSNVAVAAGTNLILSPAMYISESNLGMLSPNGRCAMWDAAADGYARGEGVAAVIVKTLSQALADNDPIECIIRETAVNQDGRTPGLTMPSNVAQAALIRECYARAGLDPINNLQDRPQFFHAHGTGTQAGDPQEAEAISSALFPAGSHAAQEAQKLLVGSIKTVIGHTESTAGLASLISTSLALQRRVVPPNLHFQNLSSKVAPFFDHLQIPTTATPWSINEGQIRRASVNSFGFGGTNAHCILEEYAPEPKMITPASSSALFTPLVFSAASEPALREMLSQHLDYLKAHPNVISSDFAYTLQHRRSTLPYRKHIVAPTVEDAIIALEAFASPSQDTEDLSGRFGTFSRPANILGIFTGQGAQWPRMGARLIESSPFAVSRIAELDNALQSLPSLADRPDWTIHDQLLAGKETSRLAEAALSQPLCSAVQIVLVDIVRAAGISFAAVVGHSSGEIGAAYAAGFLSAQDAIRIAYFRGVYAKLAGSPNVHVPRGAMMAVGASADEARTICAERFEGRLQLAAVNSASSVTLSGDEDAVNEAEQLFKTQGTFSRKLKVDTAYHSAHMSSCAGPYLESLQSCGIRPTQPSKDTTTVWYSGVFAGEAMDYSRVTSQYWVDNMCNTVLFAGALAEAVRNVGSFDLVIEVGPHPALKGPATATIDAGTSVPYTGLLSRGQEDVSQISTALGFIWTQLGPDSVQFSVVERLLSGNDEKRTVLRDLPLYPFEHQREYWTNSRLANHFKHRSPTHLPNPLLGSPCSEAATPGEFQWRNILQQSEMPWLSGHALQGQTVFPATGYASMALEAIKALALDANPDSAIRVVKLTDLEIPRAIAFDDDSMTVETIFSVSSVNISDVTATAEWACYSADNAGNVNLNAKGHAFAQLATAEPDALPLVKADSYNLVPVDSEHFYDNLTRVGYNYSPPFRGVSDIRRKPGYSVGTLFDQSVSEDGNLVLHPGLLDSALQTVFAAWSYPGDTQPWSLHVPVSIASITINPYFTSLGDGGKQSITRYETSIRSNTAAKVVGDIYLHTEDSAHTFIQFEGATLVPFAPATSKDDLPMFSRFEYHVAFPDGQLAGAGETLLDYEVQLYKDVDRISYWFLRHASLSIPAEERDGLLPHFQRYLAWCDRMVNMVSRGAHHKVPASCNRDTREDIGELLSRYENRKDVRFVQVVGDNLVPVIREGNSMLEYMNQDGLLRAFYEEGAICSGPTGRWLGRVLAQISKRHPGLNIFEVGAGTGATTSAVLDGLNGGYASYTFTDISSGFFMAAEERFGQESLRMAFKTFNMEEDPTSQGFVEDSYDVVVAVNVLHVSVDIEASLSNVRRLLKPGGFLVVAELTSTDLLFSGMTVGTLPGWWIGAETGRPWGPLFTLGQWDSVLKNTGFGGIDTVTPDISASLPMSVFVAQAVDDRVTLLRNPLSVNAHPAGIRTDALAIIGGTTWPIYKLSREVSDIIGDRFHYKEFFNTVEDFAVSDMAKVAATSGVTILSLTDLDRPYLEDLTPGRFEALRTCATAGVLIWVTCGSREEQPYSYMMTGIARTIRTENPGLNILTFDLDPAVQNGIQANTATELSVVILRQLALTYWDTDTLLWTLEPDMFLRNGRQLVTRILPDREKNERYNSQRRTVFTHANPTKDIVQLVGIGRGDERALEIRQVSPLSLAIPPVTEYRTIRITHSFLQSVAIGAAGFARLCSGIDVATKEHVLALTGSSESPVTVPSELCITVPTTPTPSQIVSVGAHLIAEHILSFTPQGSTLLVNEPDAHVQSAIQAKASGKNVNVVFTTSNLTQKQESHSVFLHPSFPQHVIQSVVSQCSVFVHFSRGATSDAVRDAIVQALNPACLQVSEEVLLSHEVNAVAGSEELGQLLQKCYGDVSLDALSVSCIDLDSVTSHKAIGEPLAVVDWTSSLSVPAKVQSIDSGPLFRGDRSYLFVGMAGELGQSLAGWMIAHGARFIVLTSRSPKVNPRFVEEMETRYGAVVKAVSLDITSPESLRSVHASMTAALPPIAGIVNGAMILDDELFANMTHEQFARVTKPKVLGTQLLDEAFHDTELDFFIVASSIASVIGWSGQSNYSAANEFMTSLVNKRRKRGVAASAMNIPAVLGVGYAAHSDTFDFDYFQSLGYINISEEDLHILFAETILSGRPGPATDIQAQVAMGINYVSPDLYVKEAHRRDVKFSHFVLREESGPKAQAVETAVRVRVQLQTATGAEAAYSIIRDAFTAHLKRMLRMTADQKIDESVALVEQGVDSLVAVDIRAWFLKELEVDVPTLKVMGGGCIAELVKTALAKMSTPEQQSAASEPTVPAVKDTPRLSPPRSVAGVSQFISEGKTLTSASPSTGSPVFTPALVTTPSLSDTGSGRLPSPSRDYFNRSGVKLDVFESTESLGEVENVVV</sequence>